<dbReference type="EMBL" id="JAMTCO010000006">
    <property type="protein sequence ID" value="MCP2270170.1"/>
    <property type="molecule type" value="Genomic_DNA"/>
</dbReference>
<evidence type="ECO:0000259" key="1">
    <source>
        <dbReference type="Pfam" id="PF13460"/>
    </source>
</evidence>
<dbReference type="RefSeq" id="WP_253887155.1">
    <property type="nucleotide sequence ID" value="NZ_BAAAVB010000013.1"/>
</dbReference>
<dbReference type="Pfam" id="PF13460">
    <property type="entry name" value="NAD_binding_10"/>
    <property type="match status" value="1"/>
</dbReference>
<dbReference type="SUPFAM" id="SSF51735">
    <property type="entry name" value="NAD(P)-binding Rossmann-fold domains"/>
    <property type="match status" value="1"/>
</dbReference>
<keyword evidence="3" id="KW-1185">Reference proteome</keyword>
<dbReference type="InterPro" id="IPR016040">
    <property type="entry name" value="NAD(P)-bd_dom"/>
</dbReference>
<dbReference type="Gene3D" id="3.90.25.10">
    <property type="entry name" value="UDP-galactose 4-epimerase, domain 1"/>
    <property type="match status" value="1"/>
</dbReference>
<name>A0ABT1IC12_9PSEU</name>
<dbReference type="InterPro" id="IPR036291">
    <property type="entry name" value="NAD(P)-bd_dom_sf"/>
</dbReference>
<organism evidence="2 3">
    <name type="scientific">Actinokineospora diospyrosa</name>
    <dbReference type="NCBI Taxonomy" id="103728"/>
    <lineage>
        <taxon>Bacteria</taxon>
        <taxon>Bacillati</taxon>
        <taxon>Actinomycetota</taxon>
        <taxon>Actinomycetes</taxon>
        <taxon>Pseudonocardiales</taxon>
        <taxon>Pseudonocardiaceae</taxon>
        <taxon>Actinokineospora</taxon>
    </lineage>
</organism>
<reference evidence="2 3" key="1">
    <citation type="submission" date="2022-06" db="EMBL/GenBank/DDBJ databases">
        <title>Genomic Encyclopedia of Archaeal and Bacterial Type Strains, Phase II (KMG-II): from individual species to whole genera.</title>
        <authorList>
            <person name="Goeker M."/>
        </authorList>
    </citation>
    <scope>NUCLEOTIDE SEQUENCE [LARGE SCALE GENOMIC DNA]</scope>
    <source>
        <strain evidence="2 3">DSM 44255</strain>
    </source>
</reference>
<sequence length="276" mass="29741">MTDHPILMTGGTGKTGRRVVSRLRDKGIAVRVGSRKGDPPFDWAARDTWDAATRGAASVLVVPYDKDPLTRPFVRHCVEAGVRRVVLLSGRGVDTPDYGDLDSLAGRIHVDGEDAVRTSGLEWTIVRPTWFAQNFTEGFFADAVRSGELRLPAGDGAVSFVDAEDIAAVVVAALTTDKHVGETYELSGPRALTFAEAATEISRASGRTVRYVPLPAPEFITELVAAGWPPADAEAFADVIAPIRKHLDTHISDGVPRALGRAPRDFTEFAKSTPWP</sequence>
<comment type="caution">
    <text evidence="2">The sequence shown here is derived from an EMBL/GenBank/DDBJ whole genome shotgun (WGS) entry which is preliminary data.</text>
</comment>
<dbReference type="PANTHER" id="PTHR43162">
    <property type="match status" value="1"/>
</dbReference>
<dbReference type="CDD" id="cd05269">
    <property type="entry name" value="TMR_SDR_a"/>
    <property type="match status" value="1"/>
</dbReference>
<dbReference type="Gene3D" id="3.40.50.720">
    <property type="entry name" value="NAD(P)-binding Rossmann-like Domain"/>
    <property type="match status" value="1"/>
</dbReference>
<dbReference type="Proteomes" id="UP001205185">
    <property type="component" value="Unassembled WGS sequence"/>
</dbReference>
<accession>A0ABT1IC12</accession>
<proteinExistence type="predicted"/>
<dbReference type="PANTHER" id="PTHR43162:SF1">
    <property type="entry name" value="PRESTALK A DIFFERENTIATION PROTEIN A"/>
    <property type="match status" value="1"/>
</dbReference>
<evidence type="ECO:0000313" key="3">
    <source>
        <dbReference type="Proteomes" id="UP001205185"/>
    </source>
</evidence>
<feature type="domain" description="NAD(P)-binding" evidence="1">
    <location>
        <begin position="10"/>
        <end position="176"/>
    </location>
</feature>
<evidence type="ECO:0000313" key="2">
    <source>
        <dbReference type="EMBL" id="MCP2270170.1"/>
    </source>
</evidence>
<gene>
    <name evidence="2" type="ORF">LV75_002671</name>
</gene>
<protein>
    <submittedName>
        <fullName evidence="2">Uncharacterized conserved protein YbjT, contains NAD(P)-binding and DUF2867 domains</fullName>
    </submittedName>
</protein>
<dbReference type="InterPro" id="IPR051604">
    <property type="entry name" value="Ergot_Alk_Oxidoreductase"/>
</dbReference>